<proteinExistence type="predicted"/>
<accession>A0A4R3HPU3</accession>
<evidence type="ECO:0000256" key="1">
    <source>
        <dbReference type="ARBA" id="ARBA00023002"/>
    </source>
</evidence>
<keyword evidence="4" id="KW-1185">Reference proteome</keyword>
<gene>
    <name evidence="3" type="ORF">EDC30_11564</name>
</gene>
<dbReference type="GO" id="GO:0009055">
    <property type="term" value="F:electron transfer activity"/>
    <property type="evidence" value="ECO:0007669"/>
    <property type="project" value="TreeGrafter"/>
</dbReference>
<dbReference type="SUPFAM" id="SSF52218">
    <property type="entry name" value="Flavoproteins"/>
    <property type="match status" value="1"/>
</dbReference>
<dbReference type="Pfam" id="PF02525">
    <property type="entry name" value="Flavodoxin_2"/>
    <property type="match status" value="1"/>
</dbReference>
<reference evidence="3 4" key="1">
    <citation type="submission" date="2019-03" db="EMBL/GenBank/DDBJ databases">
        <title>Genomic Encyclopedia of Type Strains, Phase IV (KMG-IV): sequencing the most valuable type-strain genomes for metagenomic binning, comparative biology and taxonomic classification.</title>
        <authorList>
            <person name="Goeker M."/>
        </authorList>
    </citation>
    <scope>NUCLEOTIDE SEQUENCE [LARGE SCALE GENOMIC DNA]</scope>
    <source>
        <strain evidence="3 4">DSM 7445</strain>
    </source>
</reference>
<dbReference type="GO" id="GO:0010181">
    <property type="term" value="F:FMN binding"/>
    <property type="evidence" value="ECO:0007669"/>
    <property type="project" value="TreeGrafter"/>
</dbReference>
<dbReference type="PANTHER" id="PTHR47307">
    <property type="entry name" value="GLUTATHIONE-REGULATED POTASSIUM-EFFLUX SYSTEM ANCILLARY PROTEIN KEFG"/>
    <property type="match status" value="1"/>
</dbReference>
<dbReference type="InterPro" id="IPR029039">
    <property type="entry name" value="Flavoprotein-like_sf"/>
</dbReference>
<dbReference type="Gene3D" id="3.40.50.360">
    <property type="match status" value="1"/>
</dbReference>
<feature type="domain" description="Flavodoxin-like fold" evidence="2">
    <location>
        <begin position="7"/>
        <end position="170"/>
    </location>
</feature>
<dbReference type="RefSeq" id="WP_132260111.1">
    <property type="nucleotide sequence ID" value="NZ_SLZQ01000015.1"/>
</dbReference>
<sequence>MNPRPAILVVYAHPAPHRSRINRALIHAARALPHVEVHDLYDMYPDFDIDVPREQALLQAADLIIFQHPVMWSSMPSLLKEWVDVVLESGWAHGRGSAALHGKDFWLVATAGGSQEADQEGGYHGYELSALLPPFEQIAALCGMRWLPPYILQDAHRLSDADAARHIDGYSARLMDYPAWCGKPLIISPTDEQDWSGKA</sequence>
<organism evidence="3 4">
    <name type="scientific">Paucimonas lemoignei</name>
    <name type="common">Pseudomonas lemoignei</name>
    <dbReference type="NCBI Taxonomy" id="29443"/>
    <lineage>
        <taxon>Bacteria</taxon>
        <taxon>Pseudomonadati</taxon>
        <taxon>Pseudomonadota</taxon>
        <taxon>Betaproteobacteria</taxon>
        <taxon>Burkholderiales</taxon>
        <taxon>Burkholderiaceae</taxon>
        <taxon>Paucimonas</taxon>
    </lineage>
</organism>
<evidence type="ECO:0000313" key="4">
    <source>
        <dbReference type="Proteomes" id="UP000295382"/>
    </source>
</evidence>
<dbReference type="Proteomes" id="UP000295382">
    <property type="component" value="Unassembled WGS sequence"/>
</dbReference>
<dbReference type="InterPro" id="IPR046980">
    <property type="entry name" value="KefG/KefF"/>
</dbReference>
<evidence type="ECO:0000259" key="2">
    <source>
        <dbReference type="Pfam" id="PF02525"/>
    </source>
</evidence>
<name>A0A4R3HPU3_PAULE</name>
<dbReference type="OrthoDB" id="9798454at2"/>
<evidence type="ECO:0000313" key="3">
    <source>
        <dbReference type="EMBL" id="TCS33774.1"/>
    </source>
</evidence>
<comment type="caution">
    <text evidence="3">The sequence shown here is derived from an EMBL/GenBank/DDBJ whole genome shotgun (WGS) entry which is preliminary data.</text>
</comment>
<dbReference type="GO" id="GO:0003955">
    <property type="term" value="F:NAD(P)H dehydrogenase (quinone) activity"/>
    <property type="evidence" value="ECO:0007669"/>
    <property type="project" value="TreeGrafter"/>
</dbReference>
<dbReference type="PANTHER" id="PTHR47307:SF1">
    <property type="entry name" value="GLUTATHIONE-REGULATED POTASSIUM-EFFLUX SYSTEM ANCILLARY PROTEIN KEFG"/>
    <property type="match status" value="1"/>
</dbReference>
<keyword evidence="1" id="KW-0560">Oxidoreductase</keyword>
<protein>
    <submittedName>
        <fullName evidence="3">Kef-type potassium/proton antiporter accessory protein (CPA2 family)</fullName>
    </submittedName>
</protein>
<dbReference type="AlphaFoldDB" id="A0A4R3HPU3"/>
<dbReference type="EMBL" id="SLZQ01000015">
    <property type="protein sequence ID" value="TCS33774.1"/>
    <property type="molecule type" value="Genomic_DNA"/>
</dbReference>
<dbReference type="InterPro" id="IPR003680">
    <property type="entry name" value="Flavodoxin_fold"/>
</dbReference>